<comment type="caution">
    <text evidence="8">The sequence shown here is derived from an EMBL/GenBank/DDBJ whole genome shotgun (WGS) entry which is preliminary data.</text>
</comment>
<evidence type="ECO:0000313" key="9">
    <source>
        <dbReference type="Proteomes" id="UP000193648"/>
    </source>
</evidence>
<dbReference type="SUPFAM" id="SSF53335">
    <property type="entry name" value="S-adenosyl-L-methionine-dependent methyltransferases"/>
    <property type="match status" value="1"/>
</dbReference>
<dbReference type="EC" id="2.1.1.-" evidence="6"/>
<dbReference type="InterPro" id="IPR029063">
    <property type="entry name" value="SAM-dependent_MTases_sf"/>
</dbReference>
<dbReference type="EMBL" id="MCFF01000006">
    <property type="protein sequence ID" value="ORZ26631.1"/>
    <property type="molecule type" value="Genomic_DNA"/>
</dbReference>
<dbReference type="PANTHER" id="PTHR12315">
    <property type="entry name" value="BICOID-INTERACTING PROTEIN RELATED"/>
    <property type="match status" value="1"/>
</dbReference>
<evidence type="ECO:0000256" key="1">
    <source>
        <dbReference type="ARBA" id="ARBA00008361"/>
    </source>
</evidence>
<dbReference type="AlphaFoldDB" id="A0A1Y2GXY3"/>
<dbReference type="STRING" id="64571.A0A1Y2GXY3"/>
<dbReference type="OrthoDB" id="540004at2759"/>
<dbReference type="GO" id="GO:0008171">
    <property type="term" value="F:O-methyltransferase activity"/>
    <property type="evidence" value="ECO:0007669"/>
    <property type="project" value="UniProtKB-UniRule"/>
</dbReference>
<name>A0A1Y2GXY3_9FUNG</name>
<dbReference type="CDD" id="cd02440">
    <property type="entry name" value="AdoMet_MTases"/>
    <property type="match status" value="1"/>
</dbReference>
<evidence type="ECO:0000256" key="4">
    <source>
        <dbReference type="ARBA" id="ARBA00022691"/>
    </source>
</evidence>
<keyword evidence="2 6" id="KW-0489">Methyltransferase</keyword>
<keyword evidence="9" id="KW-1185">Reference proteome</keyword>
<dbReference type="PROSITE" id="PS51515">
    <property type="entry name" value="BIN3_SAM"/>
    <property type="match status" value="1"/>
</dbReference>
<evidence type="ECO:0000259" key="7">
    <source>
        <dbReference type="PROSITE" id="PS51515"/>
    </source>
</evidence>
<evidence type="ECO:0000256" key="6">
    <source>
        <dbReference type="RuleBase" id="RU367087"/>
    </source>
</evidence>
<evidence type="ECO:0000256" key="5">
    <source>
        <dbReference type="PROSITE-ProRule" id="PRU00848"/>
    </source>
</evidence>
<dbReference type="GO" id="GO:0017069">
    <property type="term" value="F:snRNA binding"/>
    <property type="evidence" value="ECO:0007669"/>
    <property type="project" value="TreeGrafter"/>
</dbReference>
<gene>
    <name evidence="8" type="ORF">BCR41DRAFT_300839</name>
</gene>
<protein>
    <recommendedName>
        <fullName evidence="6">RNA methyltransferase</fullName>
        <ecNumber evidence="6">2.1.1.-</ecNumber>
    </recommendedName>
</protein>
<keyword evidence="4 5" id="KW-0949">S-adenosyl-L-methionine</keyword>
<dbReference type="InterPro" id="IPR010675">
    <property type="entry name" value="Bin3_C"/>
</dbReference>
<dbReference type="GO" id="GO:0008173">
    <property type="term" value="F:RNA methyltransferase activity"/>
    <property type="evidence" value="ECO:0007669"/>
    <property type="project" value="UniProtKB-UniRule"/>
</dbReference>
<sequence length="251" mass="29268">MTIQELAKETDLRLEFLDPIWFRDKRVLDIGCNAALLTTFIALHYKPRLIQGVDIDPSLIGKAQNLVLKTFSQLAPKVYKQTKDDIDNDTTYFPKSMYWLHGFLPIPKAENPQQEALFPHNIELRIADWVTEENDQEANAEQWDVILCLSLTKWVHLHHGDEGLKKFFQKIYRSLSRDGILLLEPQAFSTYSKRKRITDEMFETYQHIHFKPDQFQEYLLGPKVGFKECVHLGHSGGAAANFNRDIFLFKK</sequence>
<dbReference type="InterPro" id="IPR039772">
    <property type="entry name" value="Bin3-like"/>
</dbReference>
<dbReference type="GeneID" id="33562441"/>
<keyword evidence="3 6" id="KW-0808">Transferase</keyword>
<organism evidence="8 9">
    <name type="scientific">Lobosporangium transversale</name>
    <dbReference type="NCBI Taxonomy" id="64571"/>
    <lineage>
        <taxon>Eukaryota</taxon>
        <taxon>Fungi</taxon>
        <taxon>Fungi incertae sedis</taxon>
        <taxon>Mucoromycota</taxon>
        <taxon>Mortierellomycotina</taxon>
        <taxon>Mortierellomycetes</taxon>
        <taxon>Mortierellales</taxon>
        <taxon>Mortierellaceae</taxon>
        <taxon>Lobosporangium</taxon>
    </lineage>
</organism>
<dbReference type="Gene3D" id="3.40.50.150">
    <property type="entry name" value="Vaccinia Virus protein VP39"/>
    <property type="match status" value="1"/>
</dbReference>
<dbReference type="PANTHER" id="PTHR12315:SF0">
    <property type="entry name" value="7SK SNRNA METHYLPHOSPHATE CAPPING ENZYME"/>
    <property type="match status" value="1"/>
</dbReference>
<accession>A0A1Y2GXY3</accession>
<dbReference type="InterPro" id="IPR024160">
    <property type="entry name" value="BIN3_SAM-bd_dom"/>
</dbReference>
<dbReference type="GO" id="GO:0032259">
    <property type="term" value="P:methylation"/>
    <property type="evidence" value="ECO:0007669"/>
    <property type="project" value="UniProtKB-KW"/>
</dbReference>
<dbReference type="FunCoup" id="A0A1Y2GXY3">
    <property type="interactions" value="17"/>
</dbReference>
<comment type="similarity">
    <text evidence="1 6">Belongs to the methyltransferase superfamily.</text>
</comment>
<evidence type="ECO:0000313" key="8">
    <source>
        <dbReference type="EMBL" id="ORZ26631.1"/>
    </source>
</evidence>
<feature type="domain" description="Bin3-type SAM" evidence="7">
    <location>
        <begin position="11"/>
        <end position="251"/>
    </location>
</feature>
<reference evidence="8 9" key="1">
    <citation type="submission" date="2016-07" db="EMBL/GenBank/DDBJ databases">
        <title>Pervasive Adenine N6-methylation of Active Genes in Fungi.</title>
        <authorList>
            <consortium name="DOE Joint Genome Institute"/>
            <person name="Mondo S.J."/>
            <person name="Dannebaum R.O."/>
            <person name="Kuo R.C."/>
            <person name="Labutti K."/>
            <person name="Haridas S."/>
            <person name="Kuo A."/>
            <person name="Salamov A."/>
            <person name="Ahrendt S.R."/>
            <person name="Lipzen A."/>
            <person name="Sullivan W."/>
            <person name="Andreopoulos W.B."/>
            <person name="Clum A."/>
            <person name="Lindquist E."/>
            <person name="Daum C."/>
            <person name="Ramamoorthy G.K."/>
            <person name="Gryganskyi A."/>
            <person name="Culley D."/>
            <person name="Magnuson J.K."/>
            <person name="James T.Y."/>
            <person name="O'Malley M.A."/>
            <person name="Stajich J.E."/>
            <person name="Spatafora J.W."/>
            <person name="Visel A."/>
            <person name="Grigoriev I.V."/>
        </authorList>
    </citation>
    <scope>NUCLEOTIDE SEQUENCE [LARGE SCALE GENOMIC DNA]</scope>
    <source>
        <strain evidence="8 9">NRRL 3116</strain>
    </source>
</reference>
<dbReference type="Proteomes" id="UP000193648">
    <property type="component" value="Unassembled WGS sequence"/>
</dbReference>
<evidence type="ECO:0000256" key="2">
    <source>
        <dbReference type="ARBA" id="ARBA00022603"/>
    </source>
</evidence>
<evidence type="ECO:0000256" key="3">
    <source>
        <dbReference type="ARBA" id="ARBA00022679"/>
    </source>
</evidence>
<dbReference type="InParanoid" id="A0A1Y2GXY3"/>
<dbReference type="Pfam" id="PF06859">
    <property type="entry name" value="Bin3"/>
    <property type="match status" value="1"/>
</dbReference>
<dbReference type="GO" id="GO:0040031">
    <property type="term" value="P:snRNA modification"/>
    <property type="evidence" value="ECO:0007669"/>
    <property type="project" value="TreeGrafter"/>
</dbReference>
<dbReference type="RefSeq" id="XP_021884394.1">
    <property type="nucleotide sequence ID" value="XM_022020597.1"/>
</dbReference>
<proteinExistence type="inferred from homology"/>